<feature type="domain" description="Pyrrolo-quinoline quinone repeat" evidence="2">
    <location>
        <begin position="139"/>
        <end position="211"/>
    </location>
</feature>
<dbReference type="PANTHER" id="PTHR19879:SF9">
    <property type="entry name" value="TRANSCRIPTION INITIATION FACTOR TFIID SUBUNIT 5"/>
    <property type="match status" value="1"/>
</dbReference>
<gene>
    <name evidence="3" type="ORF">BDK51DRAFT_31220</name>
</gene>
<dbReference type="AlphaFoldDB" id="A0A4P9WK09"/>
<dbReference type="Pfam" id="PF13360">
    <property type="entry name" value="PQQ_2"/>
    <property type="match status" value="1"/>
</dbReference>
<keyword evidence="1" id="KW-0853">WD repeat</keyword>
<reference evidence="4" key="1">
    <citation type="journal article" date="2018" name="Nat. Microbiol.">
        <title>Leveraging single-cell genomics to expand the fungal tree of life.</title>
        <authorList>
            <person name="Ahrendt S.R."/>
            <person name="Quandt C.A."/>
            <person name="Ciobanu D."/>
            <person name="Clum A."/>
            <person name="Salamov A."/>
            <person name="Andreopoulos B."/>
            <person name="Cheng J.F."/>
            <person name="Woyke T."/>
            <person name="Pelin A."/>
            <person name="Henrissat B."/>
            <person name="Reynolds N.K."/>
            <person name="Benny G.L."/>
            <person name="Smith M.E."/>
            <person name="James T.Y."/>
            <person name="Grigoriev I.V."/>
        </authorList>
    </citation>
    <scope>NUCLEOTIDE SEQUENCE [LARGE SCALE GENOMIC DNA]</scope>
</reference>
<organism evidence="3 4">
    <name type="scientific">Blyttiomyces helicus</name>
    <dbReference type="NCBI Taxonomy" id="388810"/>
    <lineage>
        <taxon>Eukaryota</taxon>
        <taxon>Fungi</taxon>
        <taxon>Fungi incertae sedis</taxon>
        <taxon>Chytridiomycota</taxon>
        <taxon>Chytridiomycota incertae sedis</taxon>
        <taxon>Chytridiomycetes</taxon>
        <taxon>Chytridiomycetes incertae sedis</taxon>
        <taxon>Blyttiomyces</taxon>
    </lineage>
</organism>
<feature type="repeat" description="WD" evidence="1">
    <location>
        <begin position="257"/>
        <end position="294"/>
    </location>
</feature>
<sequence length="294" mass="31464">MIRKIPAHISAVSSIAFDRTGKKVFTASLRQCAMKCFDARTGIPTLKMPIQARREPLIRGPLTRIGDIVIGARSDGSVVACNARSRNPSLALPKLPPAIAALVGSQNLLFCGTPSGDVQTWDISQGVFLPLLRVKAHIDALCASPDNRSLYVAAGSAVSCWETATRELVWRVDLPDPRGVSLSPDGQHLYVVLRRTGLACLDTATGSIVWRESIPCIDADATLSPSGRWLFFPSVTGNGLDWRRVGPEGVSQRTRLLDAHPSRINVMGVSADGTTLCTGGVDGTVVLWSVGELE</sequence>
<dbReference type="InterPro" id="IPR015943">
    <property type="entry name" value="WD40/YVTN_repeat-like_dom_sf"/>
</dbReference>
<dbReference type="Proteomes" id="UP000269721">
    <property type="component" value="Unassembled WGS sequence"/>
</dbReference>
<dbReference type="PROSITE" id="PS50294">
    <property type="entry name" value="WD_REPEATS_REGION"/>
    <property type="match status" value="1"/>
</dbReference>
<accession>A0A4P9WK09</accession>
<dbReference type="SUPFAM" id="SSF50998">
    <property type="entry name" value="Quinoprotein alcohol dehydrogenase-like"/>
    <property type="match status" value="1"/>
</dbReference>
<dbReference type="Gene3D" id="2.40.10.480">
    <property type="match status" value="1"/>
</dbReference>
<evidence type="ECO:0000259" key="2">
    <source>
        <dbReference type="Pfam" id="PF13360"/>
    </source>
</evidence>
<dbReference type="InterPro" id="IPR001680">
    <property type="entry name" value="WD40_rpt"/>
</dbReference>
<proteinExistence type="predicted"/>
<dbReference type="InterPro" id="IPR002372">
    <property type="entry name" value="PQQ_rpt_dom"/>
</dbReference>
<evidence type="ECO:0000313" key="3">
    <source>
        <dbReference type="EMBL" id="RKO91006.1"/>
    </source>
</evidence>
<dbReference type="SMART" id="SM00320">
    <property type="entry name" value="WD40"/>
    <property type="match status" value="3"/>
</dbReference>
<dbReference type="OrthoDB" id="10257301at2759"/>
<name>A0A4P9WK09_9FUNG</name>
<evidence type="ECO:0000256" key="1">
    <source>
        <dbReference type="PROSITE-ProRule" id="PRU00221"/>
    </source>
</evidence>
<dbReference type="Gene3D" id="2.130.10.10">
    <property type="entry name" value="YVTN repeat-like/Quinoprotein amine dehydrogenase"/>
    <property type="match status" value="2"/>
</dbReference>
<evidence type="ECO:0000313" key="4">
    <source>
        <dbReference type="Proteomes" id="UP000269721"/>
    </source>
</evidence>
<protein>
    <submittedName>
        <fullName evidence="3">Quinon protein alcohol dehydrogenase-like superfamily</fullName>
    </submittedName>
</protein>
<dbReference type="Pfam" id="PF00400">
    <property type="entry name" value="WD40"/>
    <property type="match status" value="1"/>
</dbReference>
<dbReference type="PROSITE" id="PS50082">
    <property type="entry name" value="WD_REPEATS_2"/>
    <property type="match status" value="1"/>
</dbReference>
<keyword evidence="4" id="KW-1185">Reference proteome</keyword>
<dbReference type="EMBL" id="KZ995273">
    <property type="protein sequence ID" value="RKO91006.1"/>
    <property type="molecule type" value="Genomic_DNA"/>
</dbReference>
<dbReference type="InterPro" id="IPR011047">
    <property type="entry name" value="Quinoprotein_ADH-like_sf"/>
</dbReference>
<dbReference type="PANTHER" id="PTHR19879">
    <property type="entry name" value="TRANSCRIPTION INITIATION FACTOR TFIID"/>
    <property type="match status" value="1"/>
</dbReference>